<dbReference type="SUPFAM" id="SSF57701">
    <property type="entry name" value="Zn2/Cys6 DNA-binding domain"/>
    <property type="match status" value="1"/>
</dbReference>
<dbReference type="PROSITE" id="PS50048">
    <property type="entry name" value="ZN2_CY6_FUNGAL_2"/>
    <property type="match status" value="1"/>
</dbReference>
<dbReference type="SMART" id="SM00906">
    <property type="entry name" value="Fungal_trans"/>
    <property type="match status" value="1"/>
</dbReference>
<dbReference type="SMART" id="SM00066">
    <property type="entry name" value="GAL4"/>
    <property type="match status" value="1"/>
</dbReference>
<feature type="domain" description="Zn(2)-C6 fungal-type" evidence="5">
    <location>
        <begin position="14"/>
        <end position="45"/>
    </location>
</feature>
<gene>
    <name evidence="6" type="ORF">E1B28_008153</name>
</gene>
<dbReference type="Pfam" id="PF04082">
    <property type="entry name" value="Fungal_trans"/>
    <property type="match status" value="1"/>
</dbReference>
<dbReference type="InterPro" id="IPR036864">
    <property type="entry name" value="Zn2-C6_fun-type_DNA-bd_sf"/>
</dbReference>
<dbReference type="GeneID" id="66077229"/>
<dbReference type="CDD" id="cd00067">
    <property type="entry name" value="GAL4"/>
    <property type="match status" value="1"/>
</dbReference>
<dbReference type="Gene3D" id="4.10.240.10">
    <property type="entry name" value="Zn(2)-C6 fungal-type DNA-binding domain"/>
    <property type="match status" value="1"/>
</dbReference>
<name>A0A9P7RXY9_9AGAR</name>
<comment type="caution">
    <text evidence="6">The sequence shown here is derived from an EMBL/GenBank/DDBJ whole genome shotgun (WGS) entry which is preliminary data.</text>
</comment>
<dbReference type="OrthoDB" id="3364175at2759"/>
<dbReference type="Proteomes" id="UP001049176">
    <property type="component" value="Chromosome 5"/>
</dbReference>
<organism evidence="6 7">
    <name type="scientific">Marasmius oreades</name>
    <name type="common">fairy-ring Marasmius</name>
    <dbReference type="NCBI Taxonomy" id="181124"/>
    <lineage>
        <taxon>Eukaryota</taxon>
        <taxon>Fungi</taxon>
        <taxon>Dikarya</taxon>
        <taxon>Basidiomycota</taxon>
        <taxon>Agaricomycotina</taxon>
        <taxon>Agaricomycetes</taxon>
        <taxon>Agaricomycetidae</taxon>
        <taxon>Agaricales</taxon>
        <taxon>Marasmiineae</taxon>
        <taxon>Marasmiaceae</taxon>
        <taxon>Marasmius</taxon>
    </lineage>
</organism>
<evidence type="ECO:0000313" key="7">
    <source>
        <dbReference type="Proteomes" id="UP001049176"/>
    </source>
</evidence>
<dbReference type="PROSITE" id="PS00463">
    <property type="entry name" value="ZN2_CY6_FUNGAL_1"/>
    <property type="match status" value="1"/>
</dbReference>
<evidence type="ECO:0000259" key="5">
    <source>
        <dbReference type="PROSITE" id="PS50048"/>
    </source>
</evidence>
<dbReference type="GO" id="GO:0008270">
    <property type="term" value="F:zinc ion binding"/>
    <property type="evidence" value="ECO:0007669"/>
    <property type="project" value="InterPro"/>
</dbReference>
<dbReference type="EMBL" id="CM032185">
    <property type="protein sequence ID" value="KAG7091752.1"/>
    <property type="molecule type" value="Genomic_DNA"/>
</dbReference>
<proteinExistence type="predicted"/>
<dbReference type="KEGG" id="more:E1B28_008153"/>
<evidence type="ECO:0000256" key="1">
    <source>
        <dbReference type="ARBA" id="ARBA00004123"/>
    </source>
</evidence>
<dbReference type="GO" id="GO:0000981">
    <property type="term" value="F:DNA-binding transcription factor activity, RNA polymerase II-specific"/>
    <property type="evidence" value="ECO:0007669"/>
    <property type="project" value="InterPro"/>
</dbReference>
<dbReference type="CDD" id="cd12148">
    <property type="entry name" value="fungal_TF_MHR"/>
    <property type="match status" value="1"/>
</dbReference>
<dbReference type="Pfam" id="PF00172">
    <property type="entry name" value="Zn_clus"/>
    <property type="match status" value="1"/>
</dbReference>
<dbReference type="InterPro" id="IPR007219">
    <property type="entry name" value="XnlR_reg_dom"/>
</dbReference>
<dbReference type="GO" id="GO:0006351">
    <property type="term" value="P:DNA-templated transcription"/>
    <property type="evidence" value="ECO:0007669"/>
    <property type="project" value="InterPro"/>
</dbReference>
<feature type="compositionally biased region" description="Low complexity" evidence="4">
    <location>
        <begin position="115"/>
        <end position="139"/>
    </location>
</feature>
<evidence type="ECO:0000256" key="2">
    <source>
        <dbReference type="ARBA" id="ARBA00022723"/>
    </source>
</evidence>
<dbReference type="GO" id="GO:0003677">
    <property type="term" value="F:DNA binding"/>
    <property type="evidence" value="ECO:0007669"/>
    <property type="project" value="InterPro"/>
</dbReference>
<feature type="region of interest" description="Disordered" evidence="4">
    <location>
        <begin position="110"/>
        <end position="141"/>
    </location>
</feature>
<evidence type="ECO:0000313" key="6">
    <source>
        <dbReference type="EMBL" id="KAG7091752.1"/>
    </source>
</evidence>
<dbReference type="PANTHER" id="PTHR31001:SF76">
    <property type="entry name" value="ZN(2)-C6 FUNGAL-TYPE DOMAIN-CONTAINING PROTEIN"/>
    <property type="match status" value="1"/>
</dbReference>
<comment type="subcellular location">
    <subcellularLocation>
        <location evidence="1">Nucleus</location>
    </subcellularLocation>
</comment>
<accession>A0A9P7RXY9</accession>
<keyword evidence="3" id="KW-0539">Nucleus</keyword>
<reference evidence="6" key="1">
    <citation type="journal article" date="2021" name="Genome Biol. Evol.">
        <title>The assembled and annotated genome of the fairy-ring fungus Marasmius oreades.</title>
        <authorList>
            <person name="Hiltunen M."/>
            <person name="Ament-Velasquez S.L."/>
            <person name="Johannesson H."/>
        </authorList>
    </citation>
    <scope>NUCLEOTIDE SEQUENCE</scope>
    <source>
        <strain evidence="6">03SP1</strain>
    </source>
</reference>
<evidence type="ECO:0000256" key="4">
    <source>
        <dbReference type="SAM" id="MobiDB-lite"/>
    </source>
</evidence>
<dbReference type="AlphaFoldDB" id="A0A9P7RXY9"/>
<sequence>MGEVGRICSRPIQSCFQCRRRKIKCNRTYPCAPCILRGEGDVCREVDRSNIASSGKTSAETLAEVNTRVSILEKTVAHFSKFLPKEEEESPSSLFTPLPEDSERELAFTSIDSNSVTRANSPASSSSSSSTAVSPTLPVENDTFKGTSLSGIAKGYLSTDEETARMLEDVALGWRINRHRAAQDLEPRAAFSPSHKPHTSETDVASQNDGLSIDHPLSLIIGSSTNALHNIFALLPGEIQSRTLVENYFQNIEWYTKTFHYPSFMANVNRLLDRTRPVPFPIKEVDQDILAFLPVYLMVLCLSFYLIEPDQYRSLGVASQDTDTLQMAKKMYNAAHACLLLQDYLAHHTLETVQCLILMGVYQQNTGDSDSQWALLGTAIKMAQNLGMSQLPPESASQAYPAMWQSVVKREVARRVWWNLVFSDWSQASTHSGLYSIHPHQTHTSLPANLNDADLIEGKPVQGKPKNQYTEMTFSLTRFRFINTHRQSIDHMMKPSLMGWSFIKDTDAELRQLLEQVPMSFEMTNKIGKKLEKGKKSLEILFVMVMGLTWRMRLHRPFLSRGYTDCRFEKSKEECISSAKSILNYFKSYPEHFEQLLRWRTVMSYGFAAVVVLFMDLCHHKQTDPSSIEGRRNEFEEASAVLRSGIAKCKSGLSQDSLRLMERMIKACSAPTSISESSKKRATPDSESDESFERMAKKILFSPNPSQSTHTPSFLRWGVEQDADKRLFTTPHQTPAPTPNLGYFDFRLKSSSSLTTTTSTNSSLPTDSFIKYRLPTPPYLESNMNTPPSSESAAAGVVAAGDSTSLQFELDWNMDVMLQQNPVLDINSSAWPFGDLQMMGLGVGDSTPPSFDFDF</sequence>
<evidence type="ECO:0000256" key="3">
    <source>
        <dbReference type="ARBA" id="ARBA00023242"/>
    </source>
</evidence>
<dbReference type="InterPro" id="IPR050613">
    <property type="entry name" value="Sec_Metabolite_Reg"/>
</dbReference>
<protein>
    <recommendedName>
        <fullName evidence="5">Zn(2)-C6 fungal-type domain-containing protein</fullName>
    </recommendedName>
</protein>
<dbReference type="GO" id="GO:0005634">
    <property type="term" value="C:nucleus"/>
    <property type="evidence" value="ECO:0007669"/>
    <property type="project" value="UniProtKB-SubCell"/>
</dbReference>
<dbReference type="PANTHER" id="PTHR31001">
    <property type="entry name" value="UNCHARACTERIZED TRANSCRIPTIONAL REGULATORY PROTEIN"/>
    <property type="match status" value="1"/>
</dbReference>
<keyword evidence="2" id="KW-0479">Metal-binding</keyword>
<dbReference type="InterPro" id="IPR001138">
    <property type="entry name" value="Zn2Cys6_DnaBD"/>
</dbReference>
<dbReference type="RefSeq" id="XP_043008222.1">
    <property type="nucleotide sequence ID" value="XM_043152939.1"/>
</dbReference>
<keyword evidence="7" id="KW-1185">Reference proteome</keyword>